<dbReference type="PANTHER" id="PTHR10210:SF32">
    <property type="entry name" value="RIBOSE-PHOSPHATE PYROPHOSPHOKINASE 2"/>
    <property type="match status" value="1"/>
</dbReference>
<evidence type="ECO:0000256" key="3">
    <source>
        <dbReference type="ARBA" id="ARBA00022723"/>
    </source>
</evidence>
<protein>
    <recommendedName>
        <fullName evidence="11">Ribose-phosphate pyrophosphokinase</fullName>
        <shortName evidence="11">RPPK</shortName>
        <ecNumber evidence="11">2.7.6.1</ecNumber>
    </recommendedName>
    <alternativeName>
        <fullName evidence="11">5-phospho-D-ribosyl alpha-1-diphosphate synthase</fullName>
    </alternativeName>
    <alternativeName>
        <fullName evidence="11">Phosphoribosyl diphosphate synthase</fullName>
    </alternativeName>
    <alternativeName>
        <fullName evidence="11">Phosphoribosyl pyrophosphate synthase</fullName>
        <shortName evidence="11">P-Rib-PP synthase</shortName>
        <shortName evidence="11">PRPP synthase</shortName>
        <shortName evidence="11">PRPPase</shortName>
    </alternativeName>
</protein>
<feature type="binding site" evidence="11">
    <location>
        <begin position="34"/>
        <end position="36"/>
    </location>
    <ligand>
        <name>ATP</name>
        <dbReference type="ChEBI" id="CHEBI:30616"/>
    </ligand>
</feature>
<dbReference type="GO" id="GO:0006015">
    <property type="term" value="P:5-phosphoribose 1-diphosphate biosynthetic process"/>
    <property type="evidence" value="ECO:0007669"/>
    <property type="project" value="UniProtKB-UniRule"/>
</dbReference>
<dbReference type="GO" id="GO:0005524">
    <property type="term" value="F:ATP binding"/>
    <property type="evidence" value="ECO:0007669"/>
    <property type="project" value="UniProtKB-KW"/>
</dbReference>
<dbReference type="Pfam" id="PF00156">
    <property type="entry name" value="Pribosyltran"/>
    <property type="match status" value="1"/>
</dbReference>
<dbReference type="GO" id="GO:0000287">
    <property type="term" value="F:magnesium ion binding"/>
    <property type="evidence" value="ECO:0007669"/>
    <property type="project" value="UniProtKB-UniRule"/>
</dbReference>
<dbReference type="HAMAP" id="MF_00583_A">
    <property type="entry name" value="RibP_PPkinase_A"/>
    <property type="match status" value="1"/>
</dbReference>
<dbReference type="NCBIfam" id="TIGR01251">
    <property type="entry name" value="ribP_PPkin"/>
    <property type="match status" value="1"/>
</dbReference>
<dbReference type="HOGENOM" id="CLU_033546_2_2_2"/>
<proteinExistence type="inferred from homology"/>
<evidence type="ECO:0000259" key="12">
    <source>
        <dbReference type="Pfam" id="PF00156"/>
    </source>
</evidence>
<comment type="subcellular location">
    <subcellularLocation>
        <location evidence="11">Cytoplasm</location>
    </subcellularLocation>
</comment>
<evidence type="ECO:0000256" key="9">
    <source>
        <dbReference type="ARBA" id="ARBA00049535"/>
    </source>
</evidence>
<accession>D7EBA4</accession>
<dbReference type="InterPro" id="IPR000836">
    <property type="entry name" value="PRTase_dom"/>
</dbReference>
<keyword evidence="3 11" id="KW-0479">Metal-binding</keyword>
<dbReference type="GO" id="GO:0004749">
    <property type="term" value="F:ribose phosphate diphosphokinase activity"/>
    <property type="evidence" value="ECO:0007669"/>
    <property type="project" value="UniProtKB-UniRule"/>
</dbReference>
<dbReference type="PANTHER" id="PTHR10210">
    <property type="entry name" value="RIBOSE-PHOSPHATE DIPHOSPHOKINASE FAMILY MEMBER"/>
    <property type="match status" value="1"/>
</dbReference>
<keyword evidence="6 11" id="KW-0418">Kinase</keyword>
<gene>
    <name evidence="11" type="primary">prs</name>
    <name evidence="14" type="ordered locus">Metev_1785</name>
</gene>
<dbReference type="GeneID" id="9347438"/>
<evidence type="ECO:0000256" key="5">
    <source>
        <dbReference type="ARBA" id="ARBA00022741"/>
    </source>
</evidence>
<feature type="active site" evidence="11">
    <location>
        <position position="184"/>
    </location>
</feature>
<comment type="caution">
    <text evidence="11">Lacks conserved residue(s) required for the propagation of feature annotation.</text>
</comment>
<dbReference type="InterPro" id="IPR005946">
    <property type="entry name" value="Rib-P_diPkinase"/>
</dbReference>
<keyword evidence="2 11" id="KW-0808">Transferase</keyword>
<dbReference type="FunFam" id="3.40.50.2020:FF:000074">
    <property type="entry name" value="Ribose-phosphate pyrophosphokinase"/>
    <property type="match status" value="1"/>
</dbReference>
<dbReference type="InterPro" id="IPR029099">
    <property type="entry name" value="Pribosyltran_N"/>
</dbReference>
<evidence type="ECO:0000256" key="1">
    <source>
        <dbReference type="ARBA" id="ARBA00022490"/>
    </source>
</evidence>
<evidence type="ECO:0000256" key="6">
    <source>
        <dbReference type="ARBA" id="ARBA00022777"/>
    </source>
</evidence>
<dbReference type="NCBIfam" id="NF002095">
    <property type="entry name" value="PRK00934.1"/>
    <property type="match status" value="1"/>
</dbReference>
<dbReference type="GO" id="GO:0006164">
    <property type="term" value="P:purine nucleotide biosynthetic process"/>
    <property type="evidence" value="ECO:0007669"/>
    <property type="project" value="TreeGrafter"/>
</dbReference>
<dbReference type="GO" id="GO:0016301">
    <property type="term" value="F:kinase activity"/>
    <property type="evidence" value="ECO:0007669"/>
    <property type="project" value="UniProtKB-KW"/>
</dbReference>
<comment type="similarity">
    <text evidence="10 11">Belongs to the ribose-phosphate pyrophosphokinase family. Class III (archaeal) subfamily.</text>
</comment>
<evidence type="ECO:0000256" key="10">
    <source>
        <dbReference type="ARBA" id="ARBA00061433"/>
    </source>
</evidence>
<keyword evidence="7 11" id="KW-0067">ATP-binding</keyword>
<organism evidence="14 15">
    <name type="scientific">Methanohalobium evestigatum (strain ATCC BAA-1072 / DSM 3721 / NBRC 107634 / OCM 161 / Z-7303)</name>
    <dbReference type="NCBI Taxonomy" id="644295"/>
    <lineage>
        <taxon>Archaea</taxon>
        <taxon>Methanobacteriati</taxon>
        <taxon>Methanobacteriota</taxon>
        <taxon>Stenosarchaea group</taxon>
        <taxon>Methanomicrobia</taxon>
        <taxon>Methanosarcinales</taxon>
        <taxon>Methanosarcinaceae</taxon>
        <taxon>Methanohalobium</taxon>
    </lineage>
</organism>
<comment type="cofactor">
    <cofactor evidence="11">
        <name>Mg(2+)</name>
        <dbReference type="ChEBI" id="CHEBI:18420"/>
    </cofactor>
    <text evidence="11">Binds 2 Mg(2+) ions per subunit.</text>
</comment>
<evidence type="ECO:0000313" key="14">
    <source>
        <dbReference type="EMBL" id="ADI74621.1"/>
    </source>
</evidence>
<keyword evidence="15" id="KW-1185">Reference proteome</keyword>
<keyword evidence="8 11" id="KW-0460">Magnesium</keyword>
<evidence type="ECO:0000256" key="11">
    <source>
        <dbReference type="HAMAP-Rule" id="MF_00583"/>
    </source>
</evidence>
<evidence type="ECO:0000256" key="4">
    <source>
        <dbReference type="ARBA" id="ARBA00022727"/>
    </source>
</evidence>
<dbReference type="Proteomes" id="UP000000391">
    <property type="component" value="Chromosome"/>
</dbReference>
<dbReference type="EMBL" id="CP002069">
    <property type="protein sequence ID" value="ADI74621.1"/>
    <property type="molecule type" value="Genomic_DNA"/>
</dbReference>
<feature type="binding site" evidence="11">
    <location>
        <position position="210"/>
    </location>
    <ligand>
        <name>D-ribose 5-phosphate</name>
        <dbReference type="ChEBI" id="CHEBI:78346"/>
    </ligand>
</feature>
<dbReference type="Pfam" id="PF13793">
    <property type="entry name" value="Pribosyltran_N"/>
    <property type="match status" value="1"/>
</dbReference>
<dbReference type="AlphaFoldDB" id="D7EBA4"/>
<dbReference type="GO" id="GO:0005737">
    <property type="term" value="C:cytoplasm"/>
    <property type="evidence" value="ECO:0007669"/>
    <property type="project" value="UniProtKB-SubCell"/>
</dbReference>
<feature type="binding site" evidence="11">
    <location>
        <position position="161"/>
    </location>
    <ligand>
        <name>Mg(2+)</name>
        <dbReference type="ChEBI" id="CHEBI:18420"/>
        <label>2</label>
    </ligand>
</feature>
<comment type="catalytic activity">
    <reaction evidence="9 11">
        <text>D-ribose 5-phosphate + ATP = 5-phospho-alpha-D-ribose 1-diphosphate + AMP + H(+)</text>
        <dbReference type="Rhea" id="RHEA:15609"/>
        <dbReference type="ChEBI" id="CHEBI:15378"/>
        <dbReference type="ChEBI" id="CHEBI:30616"/>
        <dbReference type="ChEBI" id="CHEBI:58017"/>
        <dbReference type="ChEBI" id="CHEBI:78346"/>
        <dbReference type="ChEBI" id="CHEBI:456215"/>
        <dbReference type="EC" id="2.7.6.1"/>
    </reaction>
</comment>
<dbReference type="EC" id="2.7.6.1" evidence="11"/>
<feature type="binding site" evidence="11">
    <location>
        <begin position="90"/>
        <end position="91"/>
    </location>
    <ligand>
        <name>ATP</name>
        <dbReference type="ChEBI" id="CHEBI:30616"/>
    </ligand>
</feature>
<evidence type="ECO:0000256" key="2">
    <source>
        <dbReference type="ARBA" id="ARBA00022679"/>
    </source>
</evidence>
<dbReference type="Gene3D" id="3.40.50.2020">
    <property type="match status" value="2"/>
</dbReference>
<dbReference type="SMART" id="SM01400">
    <property type="entry name" value="Pribosyltran_N"/>
    <property type="match status" value="1"/>
</dbReference>
<feature type="binding site" evidence="11">
    <location>
        <position position="186"/>
    </location>
    <ligand>
        <name>D-ribose 5-phosphate</name>
        <dbReference type="ChEBI" id="CHEBI:78346"/>
    </ligand>
</feature>
<dbReference type="STRING" id="644295.Metev_1785"/>
<dbReference type="RefSeq" id="WP_013195186.1">
    <property type="nucleotide sequence ID" value="NC_014253.1"/>
</dbReference>
<feature type="domain" description="Phosphoribosyltransferase" evidence="12">
    <location>
        <begin position="141"/>
        <end position="246"/>
    </location>
</feature>
<comment type="function">
    <text evidence="11">Involved in the biosynthesis of the central metabolite phospho-alpha-D-ribosyl-1-pyrophosphate (PRPP) via the transfer of pyrophosphoryl group from ATP to 1-hydroxyl of ribose-5-phosphate (Rib-5-P).</text>
</comment>
<evidence type="ECO:0000256" key="7">
    <source>
        <dbReference type="ARBA" id="ARBA00022840"/>
    </source>
</evidence>
<reference evidence="14 15" key="1">
    <citation type="submission" date="2010-06" db="EMBL/GenBank/DDBJ databases">
        <title>Complete sequence chromosome of Methanohalobium evestigatum Z-7303.</title>
        <authorList>
            <consortium name="US DOE Joint Genome Institute"/>
            <person name="Lucas S."/>
            <person name="Copeland A."/>
            <person name="Lapidus A."/>
            <person name="Cheng J.-F."/>
            <person name="Bruce D."/>
            <person name="Goodwin L."/>
            <person name="Pitluck S."/>
            <person name="Saunders E."/>
            <person name="Detter J.C."/>
            <person name="Han C."/>
            <person name="Tapia R."/>
            <person name="Land M."/>
            <person name="Hauser L."/>
            <person name="Kyrpides N."/>
            <person name="Mikhailova N."/>
            <person name="Sieprawska-Lupa M."/>
            <person name="Whitman W.B."/>
            <person name="Anderson I."/>
            <person name="Woyke T."/>
        </authorList>
    </citation>
    <scope>NUCLEOTIDE SEQUENCE [LARGE SCALE GENOMIC DNA]</scope>
    <source>
        <strain evidence="15">ATCC BAA-1072 / DSM 3721 / NBRC 107634 / OCM 161 / Z-7303</strain>
    </source>
</reference>
<name>D7EBA4_METEZ</name>
<dbReference type="OrthoDB" id="371997at2157"/>
<sequence>MKIIGGPASQLLASRVARELNDKPILCEFDKFPDGEQYIRILDEDIENERVAIIQCTYSDSDLISLLQLIDACEDAKQINVIIPYLGYSRQDKKFKNGEAISARAITRTLTADNVFTVNVHEKSILEYINANSANDLEASYLLGNHIESLDLKNPLIVAPDSGAIYLAENASSKTGIEYDYLEKERISGDEVSIKTKNMDITGRDVVLIDDMIATGGTMAESIKILKSQGANDVYLACVHPVLAKNAVLRLFNAGVRDIISTDTIEKAESAVSVAPLIADSLNKI</sequence>
<feature type="binding site" evidence="11">
    <location>
        <position position="121"/>
    </location>
    <ligand>
        <name>Mg(2+)</name>
        <dbReference type="ChEBI" id="CHEBI:18420"/>
        <label>1</label>
    </ligand>
</feature>
<dbReference type="SUPFAM" id="SSF53271">
    <property type="entry name" value="PRTase-like"/>
    <property type="match status" value="1"/>
</dbReference>
<dbReference type="InterPro" id="IPR037514">
    <property type="entry name" value="Rib-P_diPkinase_arc"/>
</dbReference>
<feature type="domain" description="Ribose-phosphate pyrophosphokinase N-terminal" evidence="13">
    <location>
        <begin position="1"/>
        <end position="112"/>
    </location>
</feature>
<dbReference type="CDD" id="cd06223">
    <property type="entry name" value="PRTases_typeI"/>
    <property type="match status" value="1"/>
</dbReference>
<evidence type="ECO:0000256" key="8">
    <source>
        <dbReference type="ARBA" id="ARBA00022842"/>
    </source>
</evidence>
<dbReference type="InterPro" id="IPR029057">
    <property type="entry name" value="PRTase-like"/>
</dbReference>
<dbReference type="UniPathway" id="UPA00087">
    <property type="reaction ID" value="UER00172"/>
</dbReference>
<keyword evidence="5 11" id="KW-0547">Nucleotide-binding</keyword>
<comment type="pathway">
    <text evidence="11">Metabolic intermediate biosynthesis; 5-phospho-alpha-D-ribose 1-diphosphate biosynthesis; 5-phospho-alpha-D-ribose 1-diphosphate from D-ribose 5-phosphate (route I): step 1/1.</text>
</comment>
<dbReference type="GO" id="GO:0002189">
    <property type="term" value="C:ribose phosphate diphosphokinase complex"/>
    <property type="evidence" value="ECO:0007669"/>
    <property type="project" value="TreeGrafter"/>
</dbReference>
<keyword evidence="4 11" id="KW-0545">Nucleotide biosynthesis</keyword>
<keyword evidence="1 11" id="KW-0963">Cytoplasm</keyword>
<evidence type="ECO:0000313" key="15">
    <source>
        <dbReference type="Proteomes" id="UP000000391"/>
    </source>
</evidence>
<evidence type="ECO:0000259" key="13">
    <source>
        <dbReference type="Pfam" id="PF13793"/>
    </source>
</evidence>
<dbReference type="KEGG" id="mev:Metev_1785"/>